<dbReference type="GO" id="GO:0000329">
    <property type="term" value="C:fungal-type vacuole membrane"/>
    <property type="evidence" value="ECO:0007669"/>
    <property type="project" value="TreeGrafter"/>
</dbReference>
<feature type="transmembrane region" description="Helical" evidence="6">
    <location>
        <begin position="317"/>
        <end position="335"/>
    </location>
</feature>
<feature type="transmembrane region" description="Helical" evidence="6">
    <location>
        <begin position="154"/>
        <end position="173"/>
    </location>
</feature>
<feature type="domain" description="Major facilitator superfamily (MFS) profile" evidence="7">
    <location>
        <begin position="89"/>
        <end position="577"/>
    </location>
</feature>
<organism evidence="8 9">
    <name type="scientific">Uncinocarpus reesii (strain UAMH 1704)</name>
    <dbReference type="NCBI Taxonomy" id="336963"/>
    <lineage>
        <taxon>Eukaryota</taxon>
        <taxon>Fungi</taxon>
        <taxon>Dikarya</taxon>
        <taxon>Ascomycota</taxon>
        <taxon>Pezizomycotina</taxon>
        <taxon>Eurotiomycetes</taxon>
        <taxon>Eurotiomycetidae</taxon>
        <taxon>Onygenales</taxon>
        <taxon>Onygenaceae</taxon>
        <taxon>Uncinocarpus</taxon>
    </lineage>
</organism>
<feature type="transmembrane region" description="Helical" evidence="6">
    <location>
        <begin position="179"/>
        <end position="199"/>
    </location>
</feature>
<dbReference type="HOGENOM" id="CLU_000960_22_3_1"/>
<feature type="transmembrane region" description="Helical" evidence="6">
    <location>
        <begin position="291"/>
        <end position="311"/>
    </location>
</feature>
<dbReference type="OMA" id="YINLCLG"/>
<dbReference type="GeneID" id="8438689"/>
<dbReference type="GO" id="GO:0015174">
    <property type="term" value="F:basic amino acid transmembrane transporter activity"/>
    <property type="evidence" value="ECO:0007669"/>
    <property type="project" value="TreeGrafter"/>
</dbReference>
<keyword evidence="9" id="KW-1185">Reference proteome</keyword>
<feature type="transmembrane region" description="Helical" evidence="6">
    <location>
        <begin position="457"/>
        <end position="475"/>
    </location>
</feature>
<name>C4JDN6_UNCRE</name>
<evidence type="ECO:0000256" key="3">
    <source>
        <dbReference type="ARBA" id="ARBA00022989"/>
    </source>
</evidence>
<dbReference type="FunFam" id="1.20.1720.10:FF:000024">
    <property type="entry name" value="MFS multidrug transporter, putative"/>
    <property type="match status" value="1"/>
</dbReference>
<feature type="region of interest" description="Disordered" evidence="5">
    <location>
        <begin position="44"/>
        <end position="69"/>
    </location>
</feature>
<dbReference type="Pfam" id="PF07690">
    <property type="entry name" value="MFS_1"/>
    <property type="match status" value="1"/>
</dbReference>
<evidence type="ECO:0000256" key="1">
    <source>
        <dbReference type="ARBA" id="ARBA00004141"/>
    </source>
</evidence>
<dbReference type="KEGG" id="ure:UREG_00668"/>
<protein>
    <recommendedName>
        <fullName evidence="7">Major facilitator superfamily (MFS) profile domain-containing protein</fullName>
    </recommendedName>
</protein>
<dbReference type="InterPro" id="IPR020846">
    <property type="entry name" value="MFS_dom"/>
</dbReference>
<feature type="transmembrane region" description="Helical" evidence="6">
    <location>
        <begin position="86"/>
        <end position="104"/>
    </location>
</feature>
<dbReference type="AlphaFoldDB" id="C4JDN6"/>
<reference evidence="9" key="1">
    <citation type="journal article" date="2009" name="Genome Res.">
        <title>Comparative genomic analyses of the human fungal pathogens Coccidioides and their relatives.</title>
        <authorList>
            <person name="Sharpton T.J."/>
            <person name="Stajich J.E."/>
            <person name="Rounsley S.D."/>
            <person name="Gardner M.J."/>
            <person name="Wortman J.R."/>
            <person name="Jordar V.S."/>
            <person name="Maiti R."/>
            <person name="Kodira C.D."/>
            <person name="Neafsey D.E."/>
            <person name="Zeng Q."/>
            <person name="Hung C.-Y."/>
            <person name="McMahan C."/>
            <person name="Muszewska A."/>
            <person name="Grynberg M."/>
            <person name="Mandel M.A."/>
            <person name="Kellner E.M."/>
            <person name="Barker B.M."/>
            <person name="Galgiani J.N."/>
            <person name="Orbach M.J."/>
            <person name="Kirkland T.N."/>
            <person name="Cole G.T."/>
            <person name="Henn M.R."/>
            <person name="Birren B.W."/>
            <person name="Taylor J.W."/>
        </authorList>
    </citation>
    <scope>NUCLEOTIDE SEQUENCE [LARGE SCALE GENOMIC DNA]</scope>
    <source>
        <strain evidence="9">UAMH 1704</strain>
    </source>
</reference>
<feature type="transmembrane region" description="Helical" evidence="6">
    <location>
        <begin position="554"/>
        <end position="574"/>
    </location>
</feature>
<comment type="subcellular location">
    <subcellularLocation>
        <location evidence="1">Membrane</location>
        <topology evidence="1">Multi-pass membrane protein</topology>
    </subcellularLocation>
</comment>
<evidence type="ECO:0000256" key="6">
    <source>
        <dbReference type="SAM" id="Phobius"/>
    </source>
</evidence>
<accession>C4JDN6</accession>
<feature type="transmembrane region" description="Helical" evidence="6">
    <location>
        <begin position="240"/>
        <end position="260"/>
    </location>
</feature>
<gene>
    <name evidence="8" type="ORF">UREG_00668</name>
</gene>
<keyword evidence="2 6" id="KW-0812">Transmembrane</keyword>
<keyword evidence="4 6" id="KW-0472">Membrane</keyword>
<proteinExistence type="predicted"/>
<dbReference type="VEuPathDB" id="FungiDB:UREG_00668"/>
<dbReference type="PROSITE" id="PS50850">
    <property type="entry name" value="MFS"/>
    <property type="match status" value="1"/>
</dbReference>
<dbReference type="Proteomes" id="UP000002058">
    <property type="component" value="Unassembled WGS sequence"/>
</dbReference>
<dbReference type="OrthoDB" id="419537at2759"/>
<feature type="transmembrane region" description="Helical" evidence="6">
    <location>
        <begin position="124"/>
        <end position="142"/>
    </location>
</feature>
<evidence type="ECO:0000313" key="8">
    <source>
        <dbReference type="EMBL" id="EEP75821.1"/>
    </source>
</evidence>
<dbReference type="PANTHER" id="PTHR23501">
    <property type="entry name" value="MAJOR FACILITATOR SUPERFAMILY"/>
    <property type="match status" value="1"/>
</dbReference>
<evidence type="ECO:0000256" key="4">
    <source>
        <dbReference type="ARBA" id="ARBA00023136"/>
    </source>
</evidence>
<dbReference type="PANTHER" id="PTHR23501:SF67">
    <property type="entry name" value="MFS MULTIDRUG EFFLUX TRANSPORTER (EUROFUNG)"/>
    <property type="match status" value="1"/>
</dbReference>
<keyword evidence="3 6" id="KW-1133">Transmembrane helix</keyword>
<dbReference type="InterPro" id="IPR011701">
    <property type="entry name" value="MFS"/>
</dbReference>
<feature type="transmembrane region" description="Helical" evidence="6">
    <location>
        <begin position="420"/>
        <end position="437"/>
    </location>
</feature>
<feature type="transmembrane region" description="Helical" evidence="6">
    <location>
        <begin position="391"/>
        <end position="413"/>
    </location>
</feature>
<dbReference type="InParanoid" id="C4JDN6"/>
<feature type="transmembrane region" description="Helical" evidence="6">
    <location>
        <begin position="211"/>
        <end position="234"/>
    </location>
</feature>
<dbReference type="EMBL" id="CH476615">
    <property type="protein sequence ID" value="EEP75821.1"/>
    <property type="molecule type" value="Genomic_DNA"/>
</dbReference>
<dbReference type="RefSeq" id="XP_002541154.1">
    <property type="nucleotide sequence ID" value="XM_002541108.1"/>
</dbReference>
<evidence type="ECO:0000256" key="5">
    <source>
        <dbReference type="SAM" id="MobiDB-lite"/>
    </source>
</evidence>
<dbReference type="eggNOG" id="KOG0254">
    <property type="taxonomic scope" value="Eukaryota"/>
</dbReference>
<evidence type="ECO:0000313" key="9">
    <source>
        <dbReference type="Proteomes" id="UP000002058"/>
    </source>
</evidence>
<sequence>MSSLTRNTESTPLLDHDQVSVPEILEDVDEQSLDLDLARIQSIPHGGETDPGFPPVSDGDNSTPQGAELNTAKGPHHFINVSPAQFWVIFAGILFSYILAFFDSTLMGSIHPVVTSHFDSANSASWLSTGFLLTCTAFQPLFGRISDTFGRRPVYLFSIVMFFVTTAWCAMAQSIGSFIAARVCCGLGAGAVTSLGMIMSSDLIYVEYRGIYQSYINIAYGTGSSLGLAFGGLLADSLGWRAAFGVQLPFILVYLVAAYLTTPRSLGPELAYQEGFSLLQAIKSIDLKGSFLLVSGVTALMLGINLGGNVLSWGHPLVISSLIAFCVLTALFIRVEQSAKRPVMPLPLLSSSPRANLIFGNFFANITINTILFNAPLYFQAVKLESPTQAGFRLVGASLMLMLSCVFTGALITTTRRLKPPLLMGSLCLICGTLSMSKLHRDIPGWKGMLSVIPSSFGQGFAFPATMLSVLAVSSQAEQAVVTTTLGLFRNLGSVMGVAVSSWILQNSLLVYLNRSVTGDDKAEIIRRVRRSVSAISNLDRIHQNQVIHAYENALHMTFLSTIFPSLVVLFLLAPVRLPRLRRREPNA</sequence>
<feature type="transmembrane region" description="Helical" evidence="6">
    <location>
        <begin position="487"/>
        <end position="505"/>
    </location>
</feature>
<feature type="transmembrane region" description="Helical" evidence="6">
    <location>
        <begin position="356"/>
        <end position="379"/>
    </location>
</feature>
<dbReference type="Gene3D" id="1.20.1250.20">
    <property type="entry name" value="MFS general substrate transporter like domains"/>
    <property type="match status" value="2"/>
</dbReference>
<dbReference type="FunCoup" id="C4JDN6">
    <property type="interactions" value="32"/>
</dbReference>
<evidence type="ECO:0000259" key="7">
    <source>
        <dbReference type="PROSITE" id="PS50850"/>
    </source>
</evidence>
<dbReference type="InterPro" id="IPR036259">
    <property type="entry name" value="MFS_trans_sf"/>
</dbReference>
<evidence type="ECO:0000256" key="2">
    <source>
        <dbReference type="ARBA" id="ARBA00022692"/>
    </source>
</evidence>
<dbReference type="SUPFAM" id="SSF103473">
    <property type="entry name" value="MFS general substrate transporter"/>
    <property type="match status" value="1"/>
</dbReference>